<keyword evidence="5" id="KW-1185">Reference proteome</keyword>
<protein>
    <submittedName>
        <fullName evidence="4">N-methylhydantoinase A</fullName>
    </submittedName>
</protein>
<dbReference type="Pfam" id="PF01968">
    <property type="entry name" value="Hydantoinase_A"/>
    <property type="match status" value="1"/>
</dbReference>
<dbReference type="InterPro" id="IPR008040">
    <property type="entry name" value="Hydant_A_N"/>
</dbReference>
<dbReference type="AlphaFoldDB" id="A0A2S4LYM8"/>
<dbReference type="InterPro" id="IPR045079">
    <property type="entry name" value="Oxoprolinase-like"/>
</dbReference>
<name>A0A2S4LYM8_9HYPH</name>
<proteinExistence type="predicted"/>
<evidence type="ECO:0000313" key="4">
    <source>
        <dbReference type="EMBL" id="POR47537.1"/>
    </source>
</evidence>
<dbReference type="Pfam" id="PF19278">
    <property type="entry name" value="Hydant_A_C"/>
    <property type="match status" value="1"/>
</dbReference>
<accession>A0A2S4LYM8</accession>
<dbReference type="GO" id="GO:0017168">
    <property type="term" value="F:5-oxoprolinase (ATP-hydrolyzing) activity"/>
    <property type="evidence" value="ECO:0007669"/>
    <property type="project" value="TreeGrafter"/>
</dbReference>
<evidence type="ECO:0000259" key="3">
    <source>
        <dbReference type="Pfam" id="PF19278"/>
    </source>
</evidence>
<reference evidence="4 5" key="1">
    <citation type="submission" date="2018-01" db="EMBL/GenBank/DDBJ databases">
        <title>Genomic Encyclopedia of Type Strains, Phase III (KMG-III): the genomes of soil and plant-associated and newly described type strains.</title>
        <authorList>
            <person name="Whitman W."/>
        </authorList>
    </citation>
    <scope>NUCLEOTIDE SEQUENCE [LARGE SCALE GENOMIC DNA]</scope>
    <source>
        <strain evidence="4 5">1131</strain>
    </source>
</reference>
<evidence type="ECO:0000259" key="2">
    <source>
        <dbReference type="Pfam" id="PF05378"/>
    </source>
</evidence>
<dbReference type="GO" id="GO:0005829">
    <property type="term" value="C:cytosol"/>
    <property type="evidence" value="ECO:0007669"/>
    <property type="project" value="TreeGrafter"/>
</dbReference>
<feature type="domain" description="Hydantoinase A/oxoprolinase" evidence="1">
    <location>
        <begin position="217"/>
        <end position="510"/>
    </location>
</feature>
<comment type="caution">
    <text evidence="4">The sequence shown here is derived from an EMBL/GenBank/DDBJ whole genome shotgun (WGS) entry which is preliminary data.</text>
</comment>
<evidence type="ECO:0000259" key="1">
    <source>
        <dbReference type="Pfam" id="PF01968"/>
    </source>
</evidence>
<dbReference type="PANTHER" id="PTHR11365">
    <property type="entry name" value="5-OXOPROLINASE RELATED"/>
    <property type="match status" value="1"/>
</dbReference>
<dbReference type="PANTHER" id="PTHR11365:SF23">
    <property type="entry name" value="HYPOTHETICAL 5-OXOPROLINASE (EUROFUNG)-RELATED"/>
    <property type="match status" value="1"/>
</dbReference>
<dbReference type="EMBL" id="PQFZ01000018">
    <property type="protein sequence ID" value="POR47537.1"/>
    <property type="molecule type" value="Genomic_DNA"/>
</dbReference>
<feature type="domain" description="Acetophenone carboxylase-like C-terminal" evidence="3">
    <location>
        <begin position="535"/>
        <end position="689"/>
    </location>
</feature>
<dbReference type="InterPro" id="IPR002821">
    <property type="entry name" value="Hydantoinase_A"/>
</dbReference>
<evidence type="ECO:0000313" key="5">
    <source>
        <dbReference type="Proteomes" id="UP000236919"/>
    </source>
</evidence>
<dbReference type="Pfam" id="PF05378">
    <property type="entry name" value="Hydant_A_N"/>
    <property type="match status" value="1"/>
</dbReference>
<dbReference type="InterPro" id="IPR049517">
    <property type="entry name" value="ACX-like_C"/>
</dbReference>
<organism evidence="4 5">
    <name type="scientific">Bosea psychrotolerans</name>
    <dbReference type="NCBI Taxonomy" id="1871628"/>
    <lineage>
        <taxon>Bacteria</taxon>
        <taxon>Pseudomonadati</taxon>
        <taxon>Pseudomonadota</taxon>
        <taxon>Alphaproteobacteria</taxon>
        <taxon>Hyphomicrobiales</taxon>
        <taxon>Boseaceae</taxon>
        <taxon>Bosea</taxon>
    </lineage>
</organism>
<feature type="domain" description="Hydantoinase/oxoprolinase N-terminal" evidence="2">
    <location>
        <begin position="21"/>
        <end position="195"/>
    </location>
</feature>
<dbReference type="Proteomes" id="UP000236919">
    <property type="component" value="Unassembled WGS sequence"/>
</dbReference>
<dbReference type="GO" id="GO:0006749">
    <property type="term" value="P:glutathione metabolic process"/>
    <property type="evidence" value="ECO:0007669"/>
    <property type="project" value="TreeGrafter"/>
</dbReference>
<sequence>MSGVASSPNTSSRVISSQGNLGADIGGTFTDVVLEIRGETFSAKVLTTYDAPERAIIEGMHRVCTKAGVTPAAIGRIIHGTTLATNALIERRGAKTALITTEGFRDVIEMRTESRFEQYDLNLTLPQPLLPRNRRYTLRERIGANGATLIPLLREDVVRLAEEIAEAGYESVAVGLIHSYLDPAHERLVRDVLLERIPGLAVSISSEVSPQMREYERFNTVVANAYVKPMMKRYLASLAAKLADEGADCPIFLMHSGGGIMSLDGAAEFPVRLVESGPAGGAIYAADVAARFGFDRVLSFDMGGTTAKICLIKNQTPKTSRVFEVARSYRFKKGSGMPISIPVIDMVEIGAGGGSLAQVDSMRQIRVGPESAGSEPGPACYGRGGTRPAVTDADVMLGKIDPTSFAGGSMVLDIAASRRAVLANVADPLGMTDETAAFGIVEVVDENMANAARVHAVENGEDLSGYTMIAFGGAAPLHAGRLCEKLGIERLLVPPGAGVGSAIGFLRAPFSFEATRSVYMRLAAFHADTVRGLLSELENEATTFVRSCDAQAPLSVETKVYMRYVGQGWEIPIDVSHAAPTIDAYRELFEAEYAKLFSRTVQGLDIEITVWAVNASTAKAVPVRAQALGALVPLTAISQRQVFDPALGARLTAGLFQRSQIAVGRVAVGPCVIVEDETTIIVPTGCSATCRSDGCIEIFKHGSEPAKARLAEMVEA</sequence>
<gene>
    <name evidence="4" type="ORF">CYD53_1183</name>
</gene>